<dbReference type="InterPro" id="IPR037143">
    <property type="entry name" value="4-PPantetheinyl_Trfase_dom_sf"/>
</dbReference>
<protein>
    <recommendedName>
        <fullName evidence="3">4'-phosphopantetheinyl transferase</fullName>
    </recommendedName>
</protein>
<organism evidence="1 2">
    <name type="scientific">Thalassospira xiamenensis M-5 = DSM 17429</name>
    <dbReference type="NCBI Taxonomy" id="1123366"/>
    <lineage>
        <taxon>Bacteria</taxon>
        <taxon>Pseudomonadati</taxon>
        <taxon>Pseudomonadota</taxon>
        <taxon>Alphaproteobacteria</taxon>
        <taxon>Rhodospirillales</taxon>
        <taxon>Thalassospiraceae</taxon>
        <taxon>Thalassospira</taxon>
    </lineage>
</organism>
<dbReference type="KEGG" id="txi:TH3_13895"/>
<name>A0AB72UEZ2_9PROT</name>
<dbReference type="Proteomes" id="UP000007127">
    <property type="component" value="Chromosome"/>
</dbReference>
<dbReference type="AlphaFoldDB" id="A0AB72UEZ2"/>
<dbReference type="SUPFAM" id="SSF56214">
    <property type="entry name" value="4'-phosphopantetheinyl transferase"/>
    <property type="match status" value="1"/>
</dbReference>
<dbReference type="GO" id="GO:0008897">
    <property type="term" value="F:holo-[acyl-carrier-protein] synthase activity"/>
    <property type="evidence" value="ECO:0007669"/>
    <property type="project" value="InterPro"/>
</dbReference>
<evidence type="ECO:0000313" key="2">
    <source>
        <dbReference type="Proteomes" id="UP000007127"/>
    </source>
</evidence>
<reference evidence="1 2" key="1">
    <citation type="journal article" date="2012" name="J. Bacteriol.">
        <title>Genome sequence of Thalassospira xiamenensis type strain M-5.</title>
        <authorList>
            <person name="Lai Q."/>
            <person name="Shao Z."/>
        </authorList>
    </citation>
    <scope>NUCLEOTIDE SEQUENCE [LARGE SCALE GENOMIC DNA]</scope>
    <source>
        <strain evidence="1 2">M-5</strain>
    </source>
</reference>
<evidence type="ECO:0000313" key="1">
    <source>
        <dbReference type="EMBL" id="AJD52891.1"/>
    </source>
</evidence>
<gene>
    <name evidence="1" type="ORF">TH3_13895</name>
</gene>
<accession>A0AB72UEZ2</accession>
<evidence type="ECO:0008006" key="3">
    <source>
        <dbReference type="Google" id="ProtNLM"/>
    </source>
</evidence>
<proteinExistence type="predicted"/>
<dbReference type="GO" id="GO:0000287">
    <property type="term" value="F:magnesium ion binding"/>
    <property type="evidence" value="ECO:0007669"/>
    <property type="project" value="InterPro"/>
</dbReference>
<dbReference type="Gene3D" id="3.90.470.20">
    <property type="entry name" value="4'-phosphopantetheinyl transferase domain"/>
    <property type="match status" value="1"/>
</dbReference>
<sequence length="194" mass="21465">MNPSTTKQPKLARYMKKNAIIDVKTAFGGSVLWCWQRVDDLKGDRTEKRRQSSAQAWQMLGDFGHYIWPDIAGDGTYETVRQGSGQPGLIIDGVIYCASISHSRDLVAVAIAKDPDAMIGIDIEYRDPSRDIDALSRWLFDGDADGRDFYQGWCDYEAAFKATGETDPVMQSRATLIAIETMDGFSGALARLAA</sequence>
<dbReference type="EMBL" id="CP004388">
    <property type="protein sequence ID" value="AJD52891.1"/>
    <property type="molecule type" value="Genomic_DNA"/>
</dbReference>